<dbReference type="SUPFAM" id="SSF52540">
    <property type="entry name" value="P-loop containing nucleoside triphosphate hydrolases"/>
    <property type="match status" value="2"/>
</dbReference>
<evidence type="ECO:0000256" key="14">
    <source>
        <dbReference type="ARBA" id="ARBA00038000"/>
    </source>
</evidence>
<keyword evidence="12 17" id="KW-0238">DNA-binding</keyword>
<dbReference type="RefSeq" id="WP_061783034.1">
    <property type="nucleotide sequence ID" value="NZ_BMPK01000004.1"/>
</dbReference>
<keyword evidence="9 17" id="KW-0862">Zinc</keyword>
<keyword evidence="19" id="KW-0378">Hydrolase</keyword>
<evidence type="ECO:0000256" key="6">
    <source>
        <dbReference type="ARBA" id="ARBA00022763"/>
    </source>
</evidence>
<dbReference type="InterPro" id="IPR017871">
    <property type="entry name" value="ABC_transporter-like_CS"/>
</dbReference>
<protein>
    <recommendedName>
        <fullName evidence="15 17">UvrABC system protein A</fullName>
        <shortName evidence="17">UvrA protein</shortName>
    </recommendedName>
    <alternativeName>
        <fullName evidence="16 17">Excinuclease ABC subunit A</fullName>
    </alternativeName>
</protein>
<proteinExistence type="inferred from homology"/>
<evidence type="ECO:0000256" key="13">
    <source>
        <dbReference type="ARBA" id="ARBA00023204"/>
    </source>
</evidence>
<evidence type="ECO:0000313" key="20">
    <source>
        <dbReference type="Proteomes" id="UP000827084"/>
    </source>
</evidence>
<evidence type="ECO:0000256" key="10">
    <source>
        <dbReference type="ARBA" id="ARBA00022840"/>
    </source>
</evidence>
<keyword evidence="7 17" id="KW-0228">DNA excision</keyword>
<dbReference type="InterPro" id="IPR004602">
    <property type="entry name" value="UvrA"/>
</dbReference>
<reference evidence="19 20" key="1">
    <citation type="submission" date="2021-08" db="EMBL/GenBank/DDBJ databases">
        <title>Shewanella putrefaciens YZ-J, complete genome.</title>
        <authorList>
            <person name="Yi Z."/>
        </authorList>
    </citation>
    <scope>NUCLEOTIDE SEQUENCE [LARGE SCALE GENOMIC DNA]</scope>
    <source>
        <strain evidence="19 20">YZ-J</strain>
    </source>
</reference>
<dbReference type="EMBL" id="CP080635">
    <property type="protein sequence ID" value="QYX73318.1"/>
    <property type="molecule type" value="Genomic_DNA"/>
</dbReference>
<accession>A0ABX8XD98</accession>
<evidence type="ECO:0000256" key="17">
    <source>
        <dbReference type="HAMAP-Rule" id="MF_00205"/>
    </source>
</evidence>
<evidence type="ECO:0000256" key="2">
    <source>
        <dbReference type="ARBA" id="ARBA00022490"/>
    </source>
</evidence>
<comment type="similarity">
    <text evidence="14 17">Belongs to the ABC transporter superfamily. UvrA family.</text>
</comment>
<dbReference type="InterPro" id="IPR041102">
    <property type="entry name" value="UvrA_inter"/>
</dbReference>
<dbReference type="GO" id="GO:0016787">
    <property type="term" value="F:hydrolase activity"/>
    <property type="evidence" value="ECO:0007669"/>
    <property type="project" value="UniProtKB-KW"/>
</dbReference>
<evidence type="ECO:0000256" key="15">
    <source>
        <dbReference type="ARBA" id="ARBA00039316"/>
    </source>
</evidence>
<evidence type="ECO:0000256" key="8">
    <source>
        <dbReference type="ARBA" id="ARBA00022771"/>
    </source>
</evidence>
<comment type="function">
    <text evidence="17">The UvrABC repair system catalyzes the recognition and processing of DNA lesions. UvrA is an ATPase and a DNA-binding protein. A damage recognition complex composed of 2 UvrA and 2 UvrB subunits scans DNA for abnormalities. When the presence of a lesion has been verified by UvrB, the UvrA molecules dissociate.</text>
</comment>
<dbReference type="GeneID" id="67442102"/>
<dbReference type="Gene3D" id="3.30.1490.20">
    <property type="entry name" value="ATP-grasp fold, A domain"/>
    <property type="match status" value="1"/>
</dbReference>
<dbReference type="Pfam" id="PF17755">
    <property type="entry name" value="UvrA_DNA-bind"/>
    <property type="match status" value="1"/>
</dbReference>
<dbReference type="Gene3D" id="3.40.50.300">
    <property type="entry name" value="P-loop containing nucleotide triphosphate hydrolases"/>
    <property type="match status" value="2"/>
</dbReference>
<dbReference type="InterPro" id="IPR003439">
    <property type="entry name" value="ABC_transporter-like_ATP-bd"/>
</dbReference>
<feature type="domain" description="ABC transporter" evidence="18">
    <location>
        <begin position="611"/>
        <end position="941"/>
    </location>
</feature>
<dbReference type="NCBIfam" id="NF001503">
    <property type="entry name" value="PRK00349.1"/>
    <property type="match status" value="1"/>
</dbReference>
<dbReference type="InterPro" id="IPR041552">
    <property type="entry name" value="UvrA_DNA-bd"/>
</dbReference>
<evidence type="ECO:0000256" key="1">
    <source>
        <dbReference type="ARBA" id="ARBA00004496"/>
    </source>
</evidence>
<dbReference type="InterPro" id="IPR027417">
    <property type="entry name" value="P-loop_NTPase"/>
</dbReference>
<feature type="zinc finger region" description="C4-type" evidence="17">
    <location>
        <begin position="744"/>
        <end position="770"/>
    </location>
</feature>
<keyword evidence="3 17" id="KW-0479">Metal-binding</keyword>
<keyword evidence="8 17" id="KW-0863">Zinc-finger</keyword>
<dbReference type="InterPro" id="IPR013815">
    <property type="entry name" value="ATP_grasp_subdomain_1"/>
</dbReference>
<dbReference type="CDD" id="cd03270">
    <property type="entry name" value="ABC_UvrA_I"/>
    <property type="match status" value="1"/>
</dbReference>
<evidence type="ECO:0000256" key="7">
    <source>
        <dbReference type="ARBA" id="ARBA00022769"/>
    </source>
</evidence>
<dbReference type="Pfam" id="PF00005">
    <property type="entry name" value="ABC_tran"/>
    <property type="match status" value="1"/>
</dbReference>
<dbReference type="Pfam" id="PF17760">
    <property type="entry name" value="UvrA_inter"/>
    <property type="match status" value="1"/>
</dbReference>
<keyword evidence="6 17" id="KW-0227">DNA damage</keyword>
<dbReference type="HAMAP" id="MF_00205">
    <property type="entry name" value="UvrA"/>
    <property type="match status" value="1"/>
</dbReference>
<dbReference type="CDD" id="cd03271">
    <property type="entry name" value="ABC_UvrA_II"/>
    <property type="match status" value="1"/>
</dbReference>
<dbReference type="Proteomes" id="UP000827084">
    <property type="component" value="Chromosome"/>
</dbReference>
<evidence type="ECO:0000256" key="11">
    <source>
        <dbReference type="ARBA" id="ARBA00022881"/>
    </source>
</evidence>
<keyword evidence="11 17" id="KW-0267">Excision nuclease</keyword>
<dbReference type="PROSITE" id="PS00211">
    <property type="entry name" value="ABC_TRANSPORTER_1"/>
    <property type="match status" value="2"/>
</dbReference>
<evidence type="ECO:0000256" key="12">
    <source>
        <dbReference type="ARBA" id="ARBA00023125"/>
    </source>
</evidence>
<keyword evidence="2 17" id="KW-0963">Cytoplasm</keyword>
<gene>
    <name evidence="17 19" type="primary">uvrA</name>
    <name evidence="19" type="ORF">K3G22_02550</name>
</gene>
<dbReference type="PANTHER" id="PTHR43152">
    <property type="entry name" value="UVRABC SYSTEM PROTEIN A"/>
    <property type="match status" value="1"/>
</dbReference>
<keyword evidence="20" id="KW-1185">Reference proteome</keyword>
<dbReference type="Gene3D" id="1.20.1580.10">
    <property type="entry name" value="ABC transporter ATPase like domain"/>
    <property type="match status" value="2"/>
</dbReference>
<evidence type="ECO:0000259" key="18">
    <source>
        <dbReference type="PROSITE" id="PS50893"/>
    </source>
</evidence>
<keyword evidence="5 17" id="KW-0547">Nucleotide-binding</keyword>
<organism evidence="19 20">
    <name type="scientific">Shewanella putrefaciens</name>
    <name type="common">Pseudomonas putrefaciens</name>
    <dbReference type="NCBI Taxonomy" id="24"/>
    <lineage>
        <taxon>Bacteria</taxon>
        <taxon>Pseudomonadati</taxon>
        <taxon>Pseudomonadota</taxon>
        <taxon>Gammaproteobacteria</taxon>
        <taxon>Alteromonadales</taxon>
        <taxon>Shewanellaceae</taxon>
        <taxon>Shewanella</taxon>
    </lineage>
</organism>
<sequence>MDKIEIRGARTHNLKNINLTIPRDKLIVITGLSGSGKSSLAFDTLYAEGQRRYVESLSAYARQFLSLMEKPDVDHIEGLSPAISIEQKSTSHNPRSTVGTITEIYDYLRLLFARVGEPRCPTHNQPLAAQTVSQMVDKVLEMPQDSRLMLLAPVVNARKGEHVKLLEGLAAQGYIRARIDGEVCDLTDPPTLDLHVKHTIEVVVDRFKVRDDIQQRLAESFETALELSGGIAIVASMNEGDGKTKSDELIFSANFACPHCGYSMAELEPRIFSFNNPAGACPTCDGLGVQQFFDPERVITNTELSLAGGAIRGWDRRNFYYFQMLSSLAEHYKFDVEAPFEQLSEKVRKIVLYGSGKESIAFKYINDRGDVVVRNHPFEGILNNMDRRYRETESNSVRDELAKFINTQACQSCGGSRLREEARHVFIGDLNLPKLTTWSIGEALDYFEKVEFSGQKAQIAEKILKEIRDRLGFLVNVGLNYLSLSRSAETLSGGEAQRIRLASQIGAGLVGVMYVLDEPSIGLHQRDNERLLQTLIHLRDLGNTVIVVEHDEDAIRMADHVIDIGPGAGVHGGEVICDGPIEKIIACEASVTGQYISGKRSIHIDTPRIPFDKNQVIQLFGARGNNLRNVDLTIPVGLFTCVTGVSGSGKSTLINDTFFKIAHRMLNGATVDEPSPYDRIEGMELCDKVVDIDQSPIGRTPRSNPATYTGIFTPIREIFAGTQESRTRGYQVGRFSFNVKGGRCEACQGDGLIKVEMHFLPDVYVPCDSCKGKRYNRETLEVRYKGKNIHEVLQMTVEDARQFFDAVPAIARKLQTLMDVGLSYVRLGQSATTLSGGEAQRVKLAKELSKRDTGKTLYILDEPTTGLHFADIQLLLDVLHRLKSHGNTIVVIEHNLDVIKTADWIIDLGPEGGGGGGMILATGTPEDVAEHPTSHTARFLKPLLKRDVELAKAKKAKA</sequence>
<keyword evidence="10 17" id="KW-0067">ATP-binding</keyword>
<dbReference type="Gene3D" id="1.10.8.280">
    <property type="entry name" value="ABC transporter ATPase domain-like"/>
    <property type="match status" value="1"/>
</dbReference>
<keyword evidence="13 17" id="KW-0234">DNA repair</keyword>
<dbReference type="PANTHER" id="PTHR43152:SF3">
    <property type="entry name" value="UVRABC SYSTEM PROTEIN A"/>
    <property type="match status" value="1"/>
</dbReference>
<comment type="subcellular location">
    <subcellularLocation>
        <location evidence="1 17">Cytoplasm</location>
    </subcellularLocation>
</comment>
<feature type="binding site" evidence="17">
    <location>
        <begin position="644"/>
        <end position="651"/>
    </location>
    <ligand>
        <name>ATP</name>
        <dbReference type="ChEBI" id="CHEBI:30616"/>
    </ligand>
</feature>
<name>A0ABX8XD98_SHEPU</name>
<evidence type="ECO:0000313" key="19">
    <source>
        <dbReference type="EMBL" id="QYX73318.1"/>
    </source>
</evidence>
<evidence type="ECO:0000256" key="16">
    <source>
        <dbReference type="ARBA" id="ARBA00042156"/>
    </source>
</evidence>
<evidence type="ECO:0000256" key="4">
    <source>
        <dbReference type="ARBA" id="ARBA00022737"/>
    </source>
</evidence>
<comment type="subunit">
    <text evidence="17">Forms a heterotetramer with UvrB during the search for lesions.</text>
</comment>
<evidence type="ECO:0000256" key="5">
    <source>
        <dbReference type="ARBA" id="ARBA00022741"/>
    </source>
</evidence>
<dbReference type="PROSITE" id="PS50893">
    <property type="entry name" value="ABC_TRANSPORTER_2"/>
    <property type="match status" value="1"/>
</dbReference>
<dbReference type="NCBIfam" id="TIGR00630">
    <property type="entry name" value="uvra"/>
    <property type="match status" value="1"/>
</dbReference>
<keyword evidence="4 17" id="KW-0677">Repeat</keyword>
<keyword evidence="17" id="KW-0742">SOS response</keyword>
<feature type="zinc finger region" description="C4-type" evidence="17">
    <location>
        <begin position="257"/>
        <end position="284"/>
    </location>
</feature>
<evidence type="ECO:0000256" key="9">
    <source>
        <dbReference type="ARBA" id="ARBA00022833"/>
    </source>
</evidence>
<feature type="binding site" evidence="17">
    <location>
        <begin position="31"/>
        <end position="38"/>
    </location>
    <ligand>
        <name>ATP</name>
        <dbReference type="ChEBI" id="CHEBI:30616"/>
    </ligand>
</feature>
<evidence type="ECO:0000256" key="3">
    <source>
        <dbReference type="ARBA" id="ARBA00022723"/>
    </source>
</evidence>